<keyword evidence="1" id="KW-0479">Metal-binding</keyword>
<dbReference type="SUPFAM" id="SSF48484">
    <property type="entry name" value="Lipoxigenase"/>
    <property type="match status" value="1"/>
</dbReference>
<feature type="compositionally biased region" description="Polar residues" evidence="3">
    <location>
        <begin position="17"/>
        <end position="31"/>
    </location>
</feature>
<name>A0ABT7LML3_9BURK</name>
<dbReference type="InterPro" id="IPR013819">
    <property type="entry name" value="LipOase_C"/>
</dbReference>
<evidence type="ECO:0000256" key="1">
    <source>
        <dbReference type="ARBA" id="ARBA00022723"/>
    </source>
</evidence>
<feature type="region of interest" description="Disordered" evidence="3">
    <location>
        <begin position="17"/>
        <end position="39"/>
    </location>
</feature>
<evidence type="ECO:0000256" key="3">
    <source>
        <dbReference type="SAM" id="MobiDB-lite"/>
    </source>
</evidence>
<dbReference type="PANTHER" id="PTHR11771">
    <property type="entry name" value="LIPOXYGENASE"/>
    <property type="match status" value="1"/>
</dbReference>
<dbReference type="EMBL" id="JASVDS010000006">
    <property type="protein sequence ID" value="MDL5034108.1"/>
    <property type="molecule type" value="Genomic_DNA"/>
</dbReference>
<feature type="domain" description="Lipoxygenase" evidence="4">
    <location>
        <begin position="295"/>
        <end position="742"/>
    </location>
</feature>
<dbReference type="InterPro" id="IPR000907">
    <property type="entry name" value="LipOase"/>
</dbReference>
<dbReference type="RefSeq" id="WP_285984178.1">
    <property type="nucleotide sequence ID" value="NZ_JASVDS010000006.1"/>
</dbReference>
<dbReference type="Pfam" id="PF00305">
    <property type="entry name" value="Lipoxygenase"/>
    <property type="match status" value="1"/>
</dbReference>
<proteinExistence type="predicted"/>
<reference evidence="5 6" key="1">
    <citation type="submission" date="2023-06" db="EMBL/GenBank/DDBJ databases">
        <title>Pelomonas sp. APW6 16S ribosomal RNA gene genome sequencing and assembly.</title>
        <authorList>
            <person name="Woo H."/>
        </authorList>
    </citation>
    <scope>NUCLEOTIDE SEQUENCE [LARGE SCALE GENOMIC DNA]</scope>
    <source>
        <strain evidence="5 6">APW6</strain>
    </source>
</reference>
<keyword evidence="2" id="KW-0560">Oxidoreductase</keyword>
<accession>A0ABT7LML3</accession>
<gene>
    <name evidence="5" type="ORF">QRD43_19570</name>
</gene>
<protein>
    <submittedName>
        <fullName evidence="5">Lipoxygenase family protein</fullName>
    </submittedName>
</protein>
<evidence type="ECO:0000313" key="5">
    <source>
        <dbReference type="EMBL" id="MDL5034108.1"/>
    </source>
</evidence>
<dbReference type="Proteomes" id="UP001238603">
    <property type="component" value="Unassembled WGS sequence"/>
</dbReference>
<dbReference type="InterPro" id="IPR036226">
    <property type="entry name" value="LipOase_C_sf"/>
</dbReference>
<evidence type="ECO:0000256" key="2">
    <source>
        <dbReference type="ARBA" id="ARBA00023002"/>
    </source>
</evidence>
<comment type="caution">
    <text evidence="5">The sequence shown here is derived from an EMBL/GenBank/DDBJ whole genome shotgun (WGS) entry which is preliminary data.</text>
</comment>
<keyword evidence="6" id="KW-1185">Reference proteome</keyword>
<dbReference type="PRINTS" id="PR00087">
    <property type="entry name" value="LIPOXYGENASE"/>
</dbReference>
<dbReference type="Gene3D" id="3.10.450.60">
    <property type="match status" value="1"/>
</dbReference>
<dbReference type="Gene3D" id="1.20.245.10">
    <property type="entry name" value="Lipoxygenase-1, Domain 5"/>
    <property type="match status" value="1"/>
</dbReference>
<evidence type="ECO:0000313" key="6">
    <source>
        <dbReference type="Proteomes" id="UP001238603"/>
    </source>
</evidence>
<organism evidence="5 6">
    <name type="scientific">Roseateles subflavus</name>
    <dbReference type="NCBI Taxonomy" id="3053353"/>
    <lineage>
        <taxon>Bacteria</taxon>
        <taxon>Pseudomonadati</taxon>
        <taxon>Pseudomonadota</taxon>
        <taxon>Betaproteobacteria</taxon>
        <taxon>Burkholderiales</taxon>
        <taxon>Sphaerotilaceae</taxon>
        <taxon>Roseateles</taxon>
    </lineage>
</organism>
<dbReference type="PROSITE" id="PS51393">
    <property type="entry name" value="LIPOXYGENASE_3"/>
    <property type="match status" value="1"/>
</dbReference>
<sequence>MSSPRLVSRRISETTPMSLFQTPASNANPAQVPSLPQHHDAEAQKARAFQLSIARTQYNYMQSYLEGVPLSADLPDSEKFSVDYEAQVVQVFLELTDNFKRVVMMLLERELLADVPTAALRRVEETYEKLSKDFSLLHPLRDLEELKAFYEAIAALPSALESLQNLPKDLAKMAVGLEAVFKEFLENGPTAFLKSTLFDMLSEEPGRNYLQAQGIEDYERLFVSLPTPLMLSIQEQPWMPQGQGKPCQQDWFFGWLQTAGYNTAMLRAVVPAPVAPDVDDPMEGIQKMPLADLLAKMPVTDAMLQKETGQAGLTLAQAAEQGRLFVCDYALLNGAWADPLHGEQRYMAAPIALFFWNTTPPAGYPALPDGVLQPIAVQLAQQHDAETAPIYTPHDAGNANDAQGFKWRIAKYFVNVAAAIQHEAIAHLGACHLIIEPIVVAAHRQLAEGHPILKLLAPHFRFTININDSAIHSLIIPGGVVATNVGPAIECTLGVLAQAHQAYRWDDNHPERLFRLRGVDGLPQFPFRDDTMLLWQATHRFVDRYLRLYYTSDAEVAGDYELQNWIHEMTAPQFAGFKGMRGLKATGDKKRPWRIESLAYLIEVVAQIIYVAGPQHASVNYAQYPLMSYMPAVAGTLYDPAPARSTVVASEQDCIRWYPPLDVSLYTFSFEYLLSGVQYDTFGHYEHNPRNPYFQDPRVGPLVADLQTDLALAEREIRGRNRLRPVEYPFQLPSQIPNSISI</sequence>
<evidence type="ECO:0000259" key="4">
    <source>
        <dbReference type="PROSITE" id="PS51393"/>
    </source>
</evidence>